<dbReference type="AlphaFoldDB" id="A0AA39SU74"/>
<keyword evidence="2" id="KW-0812">Transmembrane</keyword>
<organism evidence="4 5">
    <name type="scientific">Acer saccharum</name>
    <name type="common">Sugar maple</name>
    <dbReference type="NCBI Taxonomy" id="4024"/>
    <lineage>
        <taxon>Eukaryota</taxon>
        <taxon>Viridiplantae</taxon>
        <taxon>Streptophyta</taxon>
        <taxon>Embryophyta</taxon>
        <taxon>Tracheophyta</taxon>
        <taxon>Spermatophyta</taxon>
        <taxon>Magnoliopsida</taxon>
        <taxon>eudicotyledons</taxon>
        <taxon>Gunneridae</taxon>
        <taxon>Pentapetalae</taxon>
        <taxon>rosids</taxon>
        <taxon>malvids</taxon>
        <taxon>Sapindales</taxon>
        <taxon>Sapindaceae</taxon>
        <taxon>Hippocastanoideae</taxon>
        <taxon>Acereae</taxon>
        <taxon>Acer</taxon>
    </lineage>
</organism>
<protein>
    <recommendedName>
        <fullName evidence="3">No apical meristem-associated C-terminal domain-containing protein</fullName>
    </recommendedName>
</protein>
<dbReference type="Pfam" id="PF14303">
    <property type="entry name" value="NAM-associated"/>
    <property type="match status" value="1"/>
</dbReference>
<evidence type="ECO:0000313" key="4">
    <source>
        <dbReference type="EMBL" id="KAK0596553.1"/>
    </source>
</evidence>
<evidence type="ECO:0000259" key="3">
    <source>
        <dbReference type="Pfam" id="PF14303"/>
    </source>
</evidence>
<reference evidence="4" key="2">
    <citation type="submission" date="2023-06" db="EMBL/GenBank/DDBJ databases">
        <authorList>
            <person name="Swenson N.G."/>
            <person name="Wegrzyn J.L."/>
            <person name="Mcevoy S.L."/>
        </authorList>
    </citation>
    <scope>NUCLEOTIDE SEQUENCE</scope>
    <source>
        <strain evidence="4">NS2018</strain>
        <tissue evidence="4">Leaf</tissue>
    </source>
</reference>
<name>A0AA39SU74_ACESA</name>
<keyword evidence="5" id="KW-1185">Reference proteome</keyword>
<reference evidence="4" key="1">
    <citation type="journal article" date="2022" name="Plant J.">
        <title>Strategies of tolerance reflected in two North American maple genomes.</title>
        <authorList>
            <person name="McEvoy S.L."/>
            <person name="Sezen U.U."/>
            <person name="Trouern-Trend A."/>
            <person name="McMahon S.M."/>
            <person name="Schaberg P.G."/>
            <person name="Yang J."/>
            <person name="Wegrzyn J.L."/>
            <person name="Swenson N.G."/>
        </authorList>
    </citation>
    <scope>NUCLEOTIDE SEQUENCE</scope>
    <source>
        <strain evidence="4">NS2018</strain>
    </source>
</reference>
<feature type="compositionally biased region" description="Polar residues" evidence="1">
    <location>
        <begin position="104"/>
        <end position="115"/>
    </location>
</feature>
<dbReference type="EMBL" id="JAUESC010000004">
    <property type="protein sequence ID" value="KAK0596553.1"/>
    <property type="molecule type" value="Genomic_DNA"/>
</dbReference>
<dbReference type="InterPro" id="IPR029466">
    <property type="entry name" value="NAM-associated_C"/>
</dbReference>
<evidence type="ECO:0000313" key="5">
    <source>
        <dbReference type="Proteomes" id="UP001168877"/>
    </source>
</evidence>
<feature type="domain" description="No apical meristem-associated C-terminal" evidence="3">
    <location>
        <begin position="70"/>
        <end position="216"/>
    </location>
</feature>
<feature type="region of interest" description="Disordered" evidence="1">
    <location>
        <begin position="94"/>
        <end position="159"/>
    </location>
</feature>
<comment type="caution">
    <text evidence="4">The sequence shown here is derived from an EMBL/GenBank/DDBJ whole genome shotgun (WGS) entry which is preliminary data.</text>
</comment>
<dbReference type="PANTHER" id="PTHR45224:SF16">
    <property type="entry name" value="OS01G0527900 PROTEIN"/>
    <property type="match status" value="1"/>
</dbReference>
<evidence type="ECO:0000256" key="2">
    <source>
        <dbReference type="SAM" id="Phobius"/>
    </source>
</evidence>
<proteinExistence type="predicted"/>
<evidence type="ECO:0000256" key="1">
    <source>
        <dbReference type="SAM" id="MobiDB-lite"/>
    </source>
</evidence>
<dbReference type="PANTHER" id="PTHR45224">
    <property type="entry name" value="OS01G0527900 PROTEIN-RELATED"/>
    <property type="match status" value="1"/>
</dbReference>
<gene>
    <name evidence="4" type="ORF">LWI29_016749</name>
</gene>
<accession>A0AA39SU74</accession>
<feature type="transmembrane region" description="Helical" evidence="2">
    <location>
        <begin position="15"/>
        <end position="45"/>
    </location>
</feature>
<dbReference type="Proteomes" id="UP001168877">
    <property type="component" value="Unassembled WGS sequence"/>
</dbReference>
<keyword evidence="2" id="KW-1133">Transmembrane helix</keyword>
<sequence length="244" mass="28065">MGFSVLLASRPDDALLFFFVSVFVLLFYFVVALAFVVPFVSYFLLDEAKKQFGVIEGSLRSKPVEFYSLKFEECWKILKDTSKWNAYLLERNQPKKPKKTTKPNEQTTYVNNLNHSTSTSTTPASVDEDVLPNTAANLIRPEGRQKAKAKRKKESKDDDASAILKSINETLKEAAEIEKEKYKARKRRTELKVMSQSMVGLTHEQQSYFKLQQSMIMQHYKEDGLMSDLEAQNPFGFNFDLNED</sequence>
<keyword evidence="2" id="KW-0472">Membrane</keyword>